<comment type="similarity">
    <text evidence="2">Belongs to the prokaryotic molybdopterin-containing oxidoreductase family.</text>
</comment>
<keyword evidence="3" id="KW-0004">4Fe-4S</keyword>
<comment type="caution">
    <text evidence="11">The sequence shown here is derived from an EMBL/GenBank/DDBJ whole genome shotgun (WGS) entry which is preliminary data.</text>
</comment>
<dbReference type="InterPro" id="IPR006963">
    <property type="entry name" value="Mopterin_OxRdtase_4Fe-4S_dom"/>
</dbReference>
<dbReference type="GO" id="GO:0051539">
    <property type="term" value="F:4 iron, 4 sulfur cluster binding"/>
    <property type="evidence" value="ECO:0007669"/>
    <property type="project" value="UniProtKB-KW"/>
</dbReference>
<evidence type="ECO:0000256" key="6">
    <source>
        <dbReference type="ARBA" id="ARBA00022729"/>
    </source>
</evidence>
<evidence type="ECO:0000313" key="11">
    <source>
        <dbReference type="EMBL" id="RKO66165.1"/>
    </source>
</evidence>
<dbReference type="PROSITE" id="PS00932">
    <property type="entry name" value="MOLYBDOPTERIN_PROK_3"/>
    <property type="match status" value="1"/>
</dbReference>
<dbReference type="InterPro" id="IPR006657">
    <property type="entry name" value="MoPterin_dinucl-bd_dom"/>
</dbReference>
<dbReference type="GO" id="GO:0043546">
    <property type="term" value="F:molybdopterin cofactor binding"/>
    <property type="evidence" value="ECO:0007669"/>
    <property type="project" value="InterPro"/>
</dbReference>
<keyword evidence="12" id="KW-1185">Reference proteome</keyword>
<evidence type="ECO:0000256" key="8">
    <source>
        <dbReference type="ARBA" id="ARBA00023004"/>
    </source>
</evidence>
<dbReference type="InterPro" id="IPR006655">
    <property type="entry name" value="Mopterin_OxRdtase_prok_CS"/>
</dbReference>
<evidence type="ECO:0000256" key="7">
    <source>
        <dbReference type="ARBA" id="ARBA00023002"/>
    </source>
</evidence>
<reference evidence="11 12" key="1">
    <citation type="submission" date="2018-10" db="EMBL/GenBank/DDBJ databases">
        <authorList>
            <person name="Grouzdev D.S."/>
            <person name="Krutkina M.S."/>
            <person name="Tourova T.P."/>
            <person name="Nazina T.N."/>
        </authorList>
    </citation>
    <scope>NUCLEOTIDE SEQUENCE [LARGE SCALE GENOMIC DNA]</scope>
    <source>
        <strain evidence="11 12">435</strain>
    </source>
</reference>
<evidence type="ECO:0000259" key="10">
    <source>
        <dbReference type="PROSITE" id="PS51669"/>
    </source>
</evidence>
<accession>A0A494WZ71</accession>
<evidence type="ECO:0000256" key="9">
    <source>
        <dbReference type="ARBA" id="ARBA00023014"/>
    </source>
</evidence>
<dbReference type="Pfam" id="PF00384">
    <property type="entry name" value="Molybdopterin"/>
    <property type="match status" value="1"/>
</dbReference>
<gene>
    <name evidence="11" type="ORF">D7024_03870</name>
</gene>
<dbReference type="PANTHER" id="PTHR43742">
    <property type="entry name" value="TRIMETHYLAMINE-N-OXIDE REDUCTASE"/>
    <property type="match status" value="1"/>
</dbReference>
<evidence type="ECO:0000256" key="5">
    <source>
        <dbReference type="ARBA" id="ARBA00022723"/>
    </source>
</evidence>
<dbReference type="PROSITE" id="PS00551">
    <property type="entry name" value="MOLYBDOPTERIN_PROK_1"/>
    <property type="match status" value="1"/>
</dbReference>
<dbReference type="InterPro" id="IPR027467">
    <property type="entry name" value="MopterinOxRdtase_cofactor_BS"/>
</dbReference>
<evidence type="ECO:0000256" key="1">
    <source>
        <dbReference type="ARBA" id="ARBA00001942"/>
    </source>
</evidence>
<evidence type="ECO:0000256" key="2">
    <source>
        <dbReference type="ARBA" id="ARBA00010312"/>
    </source>
</evidence>
<dbReference type="SMART" id="SM00926">
    <property type="entry name" value="Molybdop_Fe4S4"/>
    <property type="match status" value="1"/>
</dbReference>
<dbReference type="InterPro" id="IPR050612">
    <property type="entry name" value="Prok_Mopterin_Oxidored"/>
</dbReference>
<keyword evidence="8" id="KW-0408">Iron</keyword>
<dbReference type="Proteomes" id="UP000271256">
    <property type="component" value="Unassembled WGS sequence"/>
</dbReference>
<comment type="cofactor">
    <cofactor evidence="1">
        <name>Mo-bis(molybdopterin guanine dinucleotide)</name>
        <dbReference type="ChEBI" id="CHEBI:60539"/>
    </cofactor>
</comment>
<dbReference type="Gene3D" id="2.20.25.90">
    <property type="entry name" value="ADC-like domains"/>
    <property type="match status" value="1"/>
</dbReference>
<keyword evidence="5" id="KW-0479">Metal-binding</keyword>
<keyword evidence="4" id="KW-0500">Molybdenum</keyword>
<dbReference type="RefSeq" id="WP_121450609.1">
    <property type="nucleotide sequence ID" value="NZ_RBWE01000001.1"/>
</dbReference>
<organism evidence="11 12">
    <name type="scientific">Desulfofundulus salinus</name>
    <dbReference type="NCBI Taxonomy" id="2419843"/>
    <lineage>
        <taxon>Bacteria</taxon>
        <taxon>Bacillati</taxon>
        <taxon>Bacillota</taxon>
        <taxon>Clostridia</taxon>
        <taxon>Eubacteriales</taxon>
        <taxon>Peptococcaceae</taxon>
        <taxon>Desulfofundulus</taxon>
    </lineage>
</organism>
<dbReference type="Gene3D" id="3.30.2070.10">
    <property type="entry name" value="Formate dehydrogenase/DMSO reductase"/>
    <property type="match status" value="1"/>
</dbReference>
<protein>
    <submittedName>
        <fullName evidence="11">Molybdopterin oxidoreductase</fullName>
    </submittedName>
</protein>
<dbReference type="Gene3D" id="3.40.50.740">
    <property type="match status" value="1"/>
</dbReference>
<dbReference type="GO" id="GO:0016491">
    <property type="term" value="F:oxidoreductase activity"/>
    <property type="evidence" value="ECO:0007669"/>
    <property type="project" value="UniProtKB-KW"/>
</dbReference>
<dbReference type="CDD" id="cd02778">
    <property type="entry name" value="MopB_CT_Thiosulfate-R-like"/>
    <property type="match status" value="1"/>
</dbReference>
<name>A0A494WZ71_9FIRM</name>
<keyword evidence="6" id="KW-0732">Signal</keyword>
<dbReference type="GO" id="GO:0046872">
    <property type="term" value="F:metal ion binding"/>
    <property type="evidence" value="ECO:0007669"/>
    <property type="project" value="UniProtKB-KW"/>
</dbReference>
<dbReference type="CDD" id="cd02755">
    <property type="entry name" value="MopB_Thiosulfate-R-like"/>
    <property type="match status" value="1"/>
</dbReference>
<dbReference type="OrthoDB" id="9803192at2"/>
<evidence type="ECO:0000313" key="12">
    <source>
        <dbReference type="Proteomes" id="UP000271256"/>
    </source>
</evidence>
<dbReference type="InterPro" id="IPR009010">
    <property type="entry name" value="Asp_de-COase-like_dom_sf"/>
</dbReference>
<feature type="domain" description="4Fe-4S Mo/W bis-MGD-type" evidence="10">
    <location>
        <begin position="1"/>
        <end position="57"/>
    </location>
</feature>
<dbReference type="AlphaFoldDB" id="A0A494WZ71"/>
<dbReference type="SUPFAM" id="SSF50692">
    <property type="entry name" value="ADC-like"/>
    <property type="match status" value="1"/>
</dbReference>
<evidence type="ECO:0000256" key="3">
    <source>
        <dbReference type="ARBA" id="ARBA00022485"/>
    </source>
</evidence>
<dbReference type="Gene3D" id="3.40.228.10">
    <property type="entry name" value="Dimethylsulfoxide Reductase, domain 2"/>
    <property type="match status" value="1"/>
</dbReference>
<dbReference type="InterPro" id="IPR006656">
    <property type="entry name" value="Mopterin_OxRdtase"/>
</dbReference>
<dbReference type="EMBL" id="RBWE01000001">
    <property type="protein sequence ID" value="RKO66165.1"/>
    <property type="molecule type" value="Genomic_DNA"/>
</dbReference>
<dbReference type="Pfam" id="PF04879">
    <property type="entry name" value="Molybdop_Fe4S4"/>
    <property type="match status" value="1"/>
</dbReference>
<dbReference type="PROSITE" id="PS51669">
    <property type="entry name" value="4FE4S_MOW_BIS_MGD"/>
    <property type="match status" value="1"/>
</dbReference>
<dbReference type="PANTHER" id="PTHR43742:SF9">
    <property type="entry name" value="TETRATHIONATE REDUCTASE SUBUNIT A"/>
    <property type="match status" value="1"/>
</dbReference>
<keyword evidence="7" id="KW-0560">Oxidoreductase</keyword>
<dbReference type="Gene3D" id="2.40.40.20">
    <property type="match status" value="1"/>
</dbReference>
<keyword evidence="9" id="KW-0411">Iron-sulfur</keyword>
<sequence length="694" mass="77851">METVYSICFMCTVRCPIKVMVENDDVKLIEGNPHVAGIEGSICPKGAAGVSLLNDDERLKRPLIRTGPRGSGQWREASWEEALDYVAAKLAEVKEKYGGRSIALTERAHLNSHISKTFMKALGSPNYFTHDSCCKGSLNTAFRTLTGYTDGQVGVDLGKAKHVILYGRNIFESLELKQVKQLMQAIDNGTKLTYIDPRVSVTATKAHKYLMIRPGTDLALNYALMHVILKEGLYDKEYVNRWVLGLKELQQFVEPYTPEWAEKETGIPAYEIVSLAREASEAKPAVVFHYGYRCSHYLNEIYFRRSIIMLNALMGSIEAPGGIFFKKSARDVGKKPLNKLTDQDLPRVTEERCDGVGTPKLPLPDPAHGVVQMLPKAILEEDPYPVKALIVWRFNPLLSIPDYENTRRALEKLDFVVTIDIHFSETAWYSDVILPESIYLERGDSIQEANGLKPALYLRRPAVTPRYDTKPGWEIMKNLADRLGIGQYFPYHTLEDLWAYQLKGTGINISDFAEKGFVSLSDEPIYWDRKDGIKLKTPSGKIEFVSSLLEQNGFPSFPAYEPVPAPPEGYFRLMIGRAAAHTHVSTQNNPLLNELVPENVLWINTRQAAKLGIKNGQMVEVISSRGRDTIRAFVTDLIHPEAVFMLHGFGHKVPVQSRCYGKGAMDAMLQENVTDMVGGSPALQHVFVTVRPIN</sequence>
<dbReference type="Pfam" id="PF01568">
    <property type="entry name" value="Molydop_binding"/>
    <property type="match status" value="1"/>
</dbReference>
<dbReference type="SUPFAM" id="SSF53706">
    <property type="entry name" value="Formate dehydrogenase/DMSO reductase, domains 1-3"/>
    <property type="match status" value="1"/>
</dbReference>
<proteinExistence type="inferred from homology"/>
<evidence type="ECO:0000256" key="4">
    <source>
        <dbReference type="ARBA" id="ARBA00022505"/>
    </source>
</evidence>